<gene>
    <name evidence="3" type="ORF">DK847_11450</name>
</gene>
<dbReference type="InterPro" id="IPR000601">
    <property type="entry name" value="PKD_dom"/>
</dbReference>
<dbReference type="InterPro" id="IPR022409">
    <property type="entry name" value="PKD/Chitinase_dom"/>
</dbReference>
<evidence type="ECO:0000313" key="3">
    <source>
        <dbReference type="EMBL" id="PZF77051.1"/>
    </source>
</evidence>
<dbReference type="CDD" id="cd00146">
    <property type="entry name" value="PKD"/>
    <property type="match status" value="1"/>
</dbReference>
<dbReference type="Pfam" id="PF13688">
    <property type="entry name" value="Reprolysin_5"/>
    <property type="match status" value="1"/>
</dbReference>
<dbReference type="Pfam" id="PF18911">
    <property type="entry name" value="PKD_4"/>
    <property type="match status" value="1"/>
</dbReference>
<proteinExistence type="predicted"/>
<feature type="domain" description="PKD" evidence="2">
    <location>
        <begin position="469"/>
        <end position="549"/>
    </location>
</feature>
<comment type="caution">
    <text evidence="3">The sequence shown here is derived from an EMBL/GenBank/DDBJ whole genome shotgun (WGS) entry which is preliminary data.</text>
</comment>
<dbReference type="GO" id="GO:0008237">
    <property type="term" value="F:metallopeptidase activity"/>
    <property type="evidence" value="ECO:0007669"/>
    <property type="project" value="InterPro"/>
</dbReference>
<dbReference type="EMBL" id="QKVK01000004">
    <property type="protein sequence ID" value="PZF77051.1"/>
    <property type="molecule type" value="Genomic_DNA"/>
</dbReference>
<name>A0A2W2ANT2_9HYPH</name>
<reference evidence="4" key="1">
    <citation type="submission" date="2018-06" db="EMBL/GenBank/DDBJ databases">
        <title>Aestuariibacter litoralis strain KCTC 52945T.</title>
        <authorList>
            <person name="Li X."/>
            <person name="Salam N."/>
            <person name="Li J.-L."/>
            <person name="Chen Y.-M."/>
            <person name="Yang Z.-W."/>
            <person name="Zhang L.-Y."/>
            <person name="Han M.-X."/>
            <person name="Xiao M."/>
            <person name="Li W.-J."/>
        </authorList>
    </citation>
    <scope>NUCLEOTIDE SEQUENCE [LARGE SCALE GENOMIC DNA]</scope>
    <source>
        <strain evidence="4">KCTC 52945</strain>
    </source>
</reference>
<evidence type="ECO:0000256" key="1">
    <source>
        <dbReference type="SAM" id="SignalP"/>
    </source>
</evidence>
<protein>
    <recommendedName>
        <fullName evidence="2">PKD domain-containing protein</fullName>
    </recommendedName>
</protein>
<dbReference type="InterPro" id="IPR024079">
    <property type="entry name" value="MetalloPept_cat_dom_sf"/>
</dbReference>
<dbReference type="Gene3D" id="2.60.120.380">
    <property type="match status" value="1"/>
</dbReference>
<dbReference type="Proteomes" id="UP000248795">
    <property type="component" value="Unassembled WGS sequence"/>
</dbReference>
<dbReference type="AlphaFoldDB" id="A0A2W2ANT2"/>
<evidence type="ECO:0000313" key="4">
    <source>
        <dbReference type="Proteomes" id="UP000248795"/>
    </source>
</evidence>
<dbReference type="SUPFAM" id="SSF49299">
    <property type="entry name" value="PKD domain"/>
    <property type="match status" value="1"/>
</dbReference>
<dbReference type="Gene3D" id="2.60.40.10">
    <property type="entry name" value="Immunoglobulins"/>
    <property type="match status" value="1"/>
</dbReference>
<dbReference type="PROSITE" id="PS50093">
    <property type="entry name" value="PKD"/>
    <property type="match status" value="1"/>
</dbReference>
<feature type="chain" id="PRO_5015855931" description="PKD domain-containing protein" evidence="1">
    <location>
        <begin position="26"/>
        <end position="660"/>
    </location>
</feature>
<dbReference type="SMART" id="SM00089">
    <property type="entry name" value="PKD"/>
    <property type="match status" value="1"/>
</dbReference>
<feature type="signal peptide" evidence="1">
    <location>
        <begin position="1"/>
        <end position="25"/>
    </location>
</feature>
<sequence length="660" mass="69056">MSVRHLKRTLALLGTAAVLPPLAAAAPQAADDFKALRLSSDNLAGARAVVALGRNLPAVAKYYGKTTAQLRRLLLNDKTLKVARNGRLFYEEEAAQVPRRASADDAILTGALLPLDQTFALHSRPEAKRYIILNFQGSTITGTYWNTYLRRSSFVATPFNLDGNASTFSDAERIAIQQIWQRVAEDYAPFDVDVTTDISIARTAPAGSYATAVITRQADFFSSAPGVAFVSTFGNNIYEPAFVAYDTLYKNAKYIAEAVSHEIGHRLGLDHDGTTSTAYYAGHGSAPMKWAPIMGNSYTANVSQFSKGEYRSANNTQDDYAIMSRYLPLRADSAGDTAAEAAAFPASIANGQASGSVNGTIERQGEVDLHAIAAAAGTLTAAVTPSALGPNADLTLALVNDAGTVIASNPPGSTLNASITATIPRAGTYYLRVGATGFGANPSTGFSDYGSRGLYRLTASYPAAAQTLPVAAITATPAMGVAPLTVSFTGRGTGGSGRITGYAWTLGNGTSASTASPRVTYTAAGTYTAQLKVTDSAGFSGAVTKQVVVGEAFTASTLTIQRTVNPDGSFLAAVNVNNFASLAGTRLVPTTVYGTWSGAVQGTSKSSGFTRSGTNLYSPTTRNANACFTFTLDRIDTTGGKMWFTPSPRSVTACPQQAAR</sequence>
<keyword evidence="4" id="KW-1185">Reference proteome</keyword>
<accession>A0A2W2ANT2</accession>
<organism evidence="3 4">
    <name type="scientific">Aestuariivirga litoralis</name>
    <dbReference type="NCBI Taxonomy" id="2650924"/>
    <lineage>
        <taxon>Bacteria</taxon>
        <taxon>Pseudomonadati</taxon>
        <taxon>Pseudomonadota</taxon>
        <taxon>Alphaproteobacteria</taxon>
        <taxon>Hyphomicrobiales</taxon>
        <taxon>Aestuariivirgaceae</taxon>
        <taxon>Aestuariivirga</taxon>
    </lineage>
</organism>
<dbReference type="SUPFAM" id="SSF55486">
    <property type="entry name" value="Metalloproteases ('zincins'), catalytic domain"/>
    <property type="match status" value="1"/>
</dbReference>
<dbReference type="Gene3D" id="3.40.390.10">
    <property type="entry name" value="Collagenase (Catalytic Domain)"/>
    <property type="match status" value="1"/>
</dbReference>
<keyword evidence="1" id="KW-0732">Signal</keyword>
<dbReference type="InterPro" id="IPR013783">
    <property type="entry name" value="Ig-like_fold"/>
</dbReference>
<evidence type="ECO:0000259" key="2">
    <source>
        <dbReference type="PROSITE" id="PS50093"/>
    </source>
</evidence>
<dbReference type="InterPro" id="IPR035986">
    <property type="entry name" value="PKD_dom_sf"/>
</dbReference>
<dbReference type="RefSeq" id="WP_111198629.1">
    <property type="nucleotide sequence ID" value="NZ_QKVK01000004.1"/>
</dbReference>